<gene>
    <name evidence="2" type="ORF">TIFTF001_031030</name>
</gene>
<accession>A0AA88DUS7</accession>
<reference evidence="2" key="1">
    <citation type="submission" date="2023-07" db="EMBL/GenBank/DDBJ databases">
        <title>draft genome sequence of fig (Ficus carica).</title>
        <authorList>
            <person name="Takahashi T."/>
            <person name="Nishimura K."/>
        </authorList>
    </citation>
    <scope>NUCLEOTIDE SEQUENCE</scope>
</reference>
<dbReference type="EMBL" id="BTGU01000120">
    <property type="protein sequence ID" value="GMN61948.1"/>
    <property type="molecule type" value="Genomic_DNA"/>
</dbReference>
<proteinExistence type="predicted"/>
<name>A0AA88DUS7_FICCA</name>
<evidence type="ECO:0000313" key="2">
    <source>
        <dbReference type="EMBL" id="GMN61948.1"/>
    </source>
</evidence>
<organism evidence="2 3">
    <name type="scientific">Ficus carica</name>
    <name type="common">Common fig</name>
    <dbReference type="NCBI Taxonomy" id="3494"/>
    <lineage>
        <taxon>Eukaryota</taxon>
        <taxon>Viridiplantae</taxon>
        <taxon>Streptophyta</taxon>
        <taxon>Embryophyta</taxon>
        <taxon>Tracheophyta</taxon>
        <taxon>Spermatophyta</taxon>
        <taxon>Magnoliopsida</taxon>
        <taxon>eudicotyledons</taxon>
        <taxon>Gunneridae</taxon>
        <taxon>Pentapetalae</taxon>
        <taxon>rosids</taxon>
        <taxon>fabids</taxon>
        <taxon>Rosales</taxon>
        <taxon>Moraceae</taxon>
        <taxon>Ficeae</taxon>
        <taxon>Ficus</taxon>
    </lineage>
</organism>
<comment type="caution">
    <text evidence="2">The sequence shown here is derived from an EMBL/GenBank/DDBJ whole genome shotgun (WGS) entry which is preliminary data.</text>
</comment>
<feature type="region of interest" description="Disordered" evidence="1">
    <location>
        <begin position="92"/>
        <end position="155"/>
    </location>
</feature>
<keyword evidence="3" id="KW-1185">Reference proteome</keyword>
<evidence type="ECO:0000313" key="3">
    <source>
        <dbReference type="Proteomes" id="UP001187192"/>
    </source>
</evidence>
<protein>
    <submittedName>
        <fullName evidence="2">Uncharacterized protein</fullName>
    </submittedName>
</protein>
<dbReference type="AlphaFoldDB" id="A0AA88DUS7"/>
<evidence type="ECO:0000256" key="1">
    <source>
        <dbReference type="SAM" id="MobiDB-lite"/>
    </source>
</evidence>
<dbReference type="Proteomes" id="UP001187192">
    <property type="component" value="Unassembled WGS sequence"/>
</dbReference>
<feature type="compositionally biased region" description="Polar residues" evidence="1">
    <location>
        <begin position="97"/>
        <end position="106"/>
    </location>
</feature>
<sequence>MKIRNELRDLVASPVDVLLLLPDLAIRRSPDENSLEPLNYQSRLGMSILRLKGACKGMCNFKEVARLGKQPSTPPRRDEVATVVVTVPKRSLRDYGQPTSGLQSELQRPRSGPYKRASCTKPAFLRHGHLPPVATEPPLFLSMPRGAEEIGSPPA</sequence>